<dbReference type="Proteomes" id="UP000306740">
    <property type="component" value="Unassembled WGS sequence"/>
</dbReference>
<organism evidence="4 5">
    <name type="scientific">Mumia zhuanghuii</name>
    <dbReference type="NCBI Taxonomy" id="2585211"/>
    <lineage>
        <taxon>Bacteria</taxon>
        <taxon>Bacillati</taxon>
        <taxon>Actinomycetota</taxon>
        <taxon>Actinomycetes</taxon>
        <taxon>Propionibacteriales</taxon>
        <taxon>Nocardioidaceae</taxon>
        <taxon>Mumia</taxon>
    </lineage>
</organism>
<dbReference type="PANTHER" id="PTHR43130:SF3">
    <property type="entry name" value="HTH-TYPE TRANSCRIPTIONAL REGULATOR RV1931C"/>
    <property type="match status" value="1"/>
</dbReference>
<evidence type="ECO:0000256" key="2">
    <source>
        <dbReference type="ARBA" id="ARBA00023163"/>
    </source>
</evidence>
<dbReference type="OrthoDB" id="3992151at2"/>
<dbReference type="RefSeq" id="WP_139105096.1">
    <property type="nucleotide sequence ID" value="NZ_VDFR01000008.1"/>
</dbReference>
<dbReference type="InterPro" id="IPR018060">
    <property type="entry name" value="HTH_AraC"/>
</dbReference>
<dbReference type="Pfam" id="PF12833">
    <property type="entry name" value="HTH_18"/>
    <property type="match status" value="1"/>
</dbReference>
<evidence type="ECO:0000256" key="1">
    <source>
        <dbReference type="ARBA" id="ARBA00023015"/>
    </source>
</evidence>
<keyword evidence="1" id="KW-0805">Transcription regulation</keyword>
<feature type="domain" description="HTH araC/xylS-type" evidence="3">
    <location>
        <begin position="219"/>
        <end position="317"/>
    </location>
</feature>
<dbReference type="GO" id="GO:0043565">
    <property type="term" value="F:sequence-specific DNA binding"/>
    <property type="evidence" value="ECO:0007669"/>
    <property type="project" value="InterPro"/>
</dbReference>
<evidence type="ECO:0000313" key="4">
    <source>
        <dbReference type="EMBL" id="TNC51416.1"/>
    </source>
</evidence>
<evidence type="ECO:0000259" key="3">
    <source>
        <dbReference type="PROSITE" id="PS01124"/>
    </source>
</evidence>
<keyword evidence="2" id="KW-0804">Transcription</keyword>
<evidence type="ECO:0000313" key="5">
    <source>
        <dbReference type="Proteomes" id="UP000306740"/>
    </source>
</evidence>
<dbReference type="AlphaFoldDB" id="A0A5C4N244"/>
<accession>A0A5C4N244</accession>
<dbReference type="EMBL" id="VDFR01000008">
    <property type="protein sequence ID" value="TNC51416.1"/>
    <property type="molecule type" value="Genomic_DNA"/>
</dbReference>
<name>A0A5C4N244_9ACTN</name>
<dbReference type="InterPro" id="IPR002818">
    <property type="entry name" value="DJ-1/PfpI"/>
</dbReference>
<dbReference type="PROSITE" id="PS01124">
    <property type="entry name" value="HTH_ARAC_FAMILY_2"/>
    <property type="match status" value="1"/>
</dbReference>
<proteinExistence type="predicted"/>
<dbReference type="InterPro" id="IPR009057">
    <property type="entry name" value="Homeodomain-like_sf"/>
</dbReference>
<dbReference type="GO" id="GO:0003700">
    <property type="term" value="F:DNA-binding transcription factor activity"/>
    <property type="evidence" value="ECO:0007669"/>
    <property type="project" value="InterPro"/>
</dbReference>
<dbReference type="PANTHER" id="PTHR43130">
    <property type="entry name" value="ARAC-FAMILY TRANSCRIPTIONAL REGULATOR"/>
    <property type="match status" value="1"/>
</dbReference>
<dbReference type="Gene3D" id="3.40.50.880">
    <property type="match status" value="1"/>
</dbReference>
<comment type="caution">
    <text evidence="4">The sequence shown here is derived from an EMBL/GenBank/DDBJ whole genome shotgun (WGS) entry which is preliminary data.</text>
</comment>
<dbReference type="InterPro" id="IPR029062">
    <property type="entry name" value="Class_I_gatase-like"/>
</dbReference>
<sequence length="331" mass="36853">MSPRGPSHRVAVMAAPRMSLFELAIVVEVFALERPELDVDHWYTVQVFTPHDADVTALGGMRLEVEAGLEAMDSADTVVVPSWPVDLEPSEEVRTAFRKAYDRGARIVSICSGAFVLAAAGLLDGRRTATHWRYADELARRYPRLRVDRDVLYVDEDRVLTSAGSAAGIDLSLHIIRKDHGAAIANAVARRLVVPPMREGGQAQYVEAPVARADDDRIQRLIEWVAEDPQRPVSVAVAAQRVSMSERTFSRHFKKVTGSSFYDWLTDRRLHRSTELLETSNETIDAIAQRVGFTDPTAYRRQFKAKFLTTPSGYRSAFRRVGSAATSVRSA</sequence>
<dbReference type="SUPFAM" id="SSF52317">
    <property type="entry name" value="Class I glutamine amidotransferase-like"/>
    <property type="match status" value="1"/>
</dbReference>
<gene>
    <name evidence="4" type="ORF">FHE65_01830</name>
</gene>
<dbReference type="SMART" id="SM00342">
    <property type="entry name" value="HTH_ARAC"/>
    <property type="match status" value="1"/>
</dbReference>
<dbReference type="CDD" id="cd03137">
    <property type="entry name" value="GATase1_AraC_1"/>
    <property type="match status" value="1"/>
</dbReference>
<dbReference type="Gene3D" id="1.10.10.60">
    <property type="entry name" value="Homeodomain-like"/>
    <property type="match status" value="1"/>
</dbReference>
<dbReference type="Pfam" id="PF01965">
    <property type="entry name" value="DJ-1_PfpI"/>
    <property type="match status" value="1"/>
</dbReference>
<dbReference type="InterPro" id="IPR052158">
    <property type="entry name" value="INH-QAR"/>
</dbReference>
<dbReference type="SUPFAM" id="SSF46689">
    <property type="entry name" value="Homeodomain-like"/>
    <property type="match status" value="2"/>
</dbReference>
<reference evidence="4 5" key="1">
    <citation type="submission" date="2019-05" db="EMBL/GenBank/DDBJ databases">
        <title>Mumia sp. nov., isolated from the intestinal contents of plateau pika (Ochotona curzoniae) in the Qinghai-Tibet plateau of China.</title>
        <authorList>
            <person name="Tian Z."/>
        </authorList>
    </citation>
    <scope>NUCLEOTIDE SEQUENCE [LARGE SCALE GENOMIC DNA]</scope>
    <source>
        <strain evidence="5">527</strain>
    </source>
</reference>
<protein>
    <submittedName>
        <fullName evidence="4">Helix-turn-helix domain-containing protein</fullName>
    </submittedName>
</protein>